<evidence type="ECO:0000313" key="4">
    <source>
        <dbReference type="EMBL" id="SDP18330.1"/>
    </source>
</evidence>
<evidence type="ECO:0000259" key="3">
    <source>
        <dbReference type="PROSITE" id="PS50983"/>
    </source>
</evidence>
<dbReference type="PANTHER" id="PTHR30535">
    <property type="entry name" value="VITAMIN B12-BINDING PROTEIN"/>
    <property type="match status" value="1"/>
</dbReference>
<dbReference type="PROSITE" id="PS51257">
    <property type="entry name" value="PROKAR_LIPOPROTEIN"/>
    <property type="match status" value="1"/>
</dbReference>
<feature type="signal peptide" evidence="2">
    <location>
        <begin position="1"/>
        <end position="23"/>
    </location>
</feature>
<proteinExistence type="inferred from homology"/>
<reference evidence="5" key="1">
    <citation type="submission" date="2016-10" db="EMBL/GenBank/DDBJ databases">
        <authorList>
            <person name="Varghese N."/>
            <person name="Submissions S."/>
        </authorList>
    </citation>
    <scope>NUCLEOTIDE SEQUENCE [LARGE SCALE GENOMIC DNA]</scope>
    <source>
        <strain evidence="5">DSM 46732</strain>
    </source>
</reference>
<dbReference type="InterPro" id="IPR002491">
    <property type="entry name" value="ABC_transptr_periplasmic_BD"/>
</dbReference>
<accession>A0A1H0QM97</accession>
<organism evidence="4 5">
    <name type="scientific">Actinopolyspora xinjiangensis</name>
    <dbReference type="NCBI Taxonomy" id="405564"/>
    <lineage>
        <taxon>Bacteria</taxon>
        <taxon>Bacillati</taxon>
        <taxon>Actinomycetota</taxon>
        <taxon>Actinomycetes</taxon>
        <taxon>Actinopolysporales</taxon>
        <taxon>Actinopolysporaceae</taxon>
        <taxon>Actinopolyspora</taxon>
    </lineage>
</organism>
<evidence type="ECO:0000256" key="1">
    <source>
        <dbReference type="ARBA" id="ARBA00008814"/>
    </source>
</evidence>
<feature type="chain" id="PRO_5011546824" evidence="2">
    <location>
        <begin position="24"/>
        <end position="342"/>
    </location>
</feature>
<dbReference type="Proteomes" id="UP000199497">
    <property type="component" value="Unassembled WGS sequence"/>
</dbReference>
<dbReference type="SUPFAM" id="SSF53807">
    <property type="entry name" value="Helical backbone' metal receptor"/>
    <property type="match status" value="1"/>
</dbReference>
<evidence type="ECO:0000313" key="5">
    <source>
        <dbReference type="Proteomes" id="UP000199497"/>
    </source>
</evidence>
<dbReference type="Pfam" id="PF01497">
    <property type="entry name" value="Peripla_BP_2"/>
    <property type="match status" value="1"/>
</dbReference>
<feature type="domain" description="Fe/B12 periplasmic-binding" evidence="3">
    <location>
        <begin position="59"/>
        <end position="342"/>
    </location>
</feature>
<sequence length="342" mass="37330">MKRSSRVLSLTCLIPLGVGLLTACGGGSETSAGQDNAAGYPRTVENCGREITIEAPPERAVSLNQGSTEILLSLGLADRMVGTATWTDPVLKELEEANSKVPRLADNAPSYERVLAEEPDFVSASFESTFQEVSSRDDFAELGVPTYLSPADCVKNNEGDGDGSRDQPLEMSTVYREIEELARVFDVPERGEELVEELRGRLDKASADIDASGVSMLYWFANKESPYMAGCCGAPGIITEEIGAKNVFDDTKKEWPQINWETVAQRDPDVLVIGDLTRESQTAEEAAQKIEFLENNPVTKHMDAVRDDRYIRLSGAAMNPSIRTVDGVERVAAKLREFGLAE</sequence>
<dbReference type="PROSITE" id="PS50983">
    <property type="entry name" value="FE_B12_PBP"/>
    <property type="match status" value="1"/>
</dbReference>
<keyword evidence="5" id="KW-1185">Reference proteome</keyword>
<dbReference type="InterPro" id="IPR050902">
    <property type="entry name" value="ABC_Transporter_SBP"/>
</dbReference>
<dbReference type="OrthoDB" id="9797850at2"/>
<comment type="similarity">
    <text evidence="1">Belongs to the bacterial solute-binding protein 8 family.</text>
</comment>
<dbReference type="PANTHER" id="PTHR30535:SF7">
    <property type="entry name" value="IRON(III) DICITRATE-BINDING PROTEIN"/>
    <property type="match status" value="1"/>
</dbReference>
<dbReference type="STRING" id="405564.SAMN04487905_102300"/>
<dbReference type="AlphaFoldDB" id="A0A1H0QM97"/>
<dbReference type="EMBL" id="FNJR01000002">
    <property type="protein sequence ID" value="SDP18330.1"/>
    <property type="molecule type" value="Genomic_DNA"/>
</dbReference>
<evidence type="ECO:0000256" key="2">
    <source>
        <dbReference type="SAM" id="SignalP"/>
    </source>
</evidence>
<keyword evidence="2" id="KW-0732">Signal</keyword>
<dbReference type="Gene3D" id="3.40.50.1980">
    <property type="entry name" value="Nitrogenase molybdenum iron protein domain"/>
    <property type="match status" value="2"/>
</dbReference>
<name>A0A1H0QM97_9ACTN</name>
<protein>
    <submittedName>
        <fullName evidence="4">Iron complex transport system substrate-binding protein</fullName>
    </submittedName>
</protein>
<dbReference type="RefSeq" id="WP_092597977.1">
    <property type="nucleotide sequence ID" value="NZ_FNJR01000002.1"/>
</dbReference>
<gene>
    <name evidence="4" type="ORF">SAMN04487905_102300</name>
</gene>